<dbReference type="GO" id="GO:0098542">
    <property type="term" value="P:defense response to other organism"/>
    <property type="evidence" value="ECO:0000318"/>
    <property type="project" value="GO_Central"/>
</dbReference>
<dbReference type="Gene3D" id="3.80.10.10">
    <property type="entry name" value="Ribonuclease Inhibitor"/>
    <property type="match status" value="2"/>
</dbReference>
<dbReference type="Gene3D" id="1.10.10.10">
    <property type="entry name" value="Winged helix-like DNA-binding domain superfamily/Winged helix DNA-binding domain"/>
    <property type="match status" value="1"/>
</dbReference>
<dbReference type="SUPFAM" id="SSF52540">
    <property type="entry name" value="P-loop containing nucleoside triphosphate hydrolases"/>
    <property type="match status" value="1"/>
</dbReference>
<evidence type="ECO:0000313" key="10">
    <source>
        <dbReference type="EMBL" id="PNT68524.1"/>
    </source>
</evidence>
<keyword evidence="12" id="KW-1185">Reference proteome</keyword>
<dbReference type="Gene3D" id="1.10.8.430">
    <property type="entry name" value="Helical domain of apoptotic protease-activating factors"/>
    <property type="match status" value="1"/>
</dbReference>
<keyword evidence="3" id="KW-0677">Repeat</keyword>
<dbReference type="InterPro" id="IPR042197">
    <property type="entry name" value="Apaf_helical"/>
</dbReference>
<evidence type="ECO:0000259" key="7">
    <source>
        <dbReference type="Pfam" id="PF00931"/>
    </source>
</evidence>
<organism evidence="10">
    <name type="scientific">Brachypodium distachyon</name>
    <name type="common">Purple false brome</name>
    <name type="synonym">Trachynia distachya</name>
    <dbReference type="NCBI Taxonomy" id="15368"/>
    <lineage>
        <taxon>Eukaryota</taxon>
        <taxon>Viridiplantae</taxon>
        <taxon>Streptophyta</taxon>
        <taxon>Embryophyta</taxon>
        <taxon>Tracheophyta</taxon>
        <taxon>Spermatophyta</taxon>
        <taxon>Magnoliopsida</taxon>
        <taxon>Liliopsida</taxon>
        <taxon>Poales</taxon>
        <taxon>Poaceae</taxon>
        <taxon>BOP clade</taxon>
        <taxon>Pooideae</taxon>
        <taxon>Stipodae</taxon>
        <taxon>Brachypodieae</taxon>
        <taxon>Brachypodium</taxon>
    </lineage>
</organism>
<dbReference type="InterPro" id="IPR027417">
    <property type="entry name" value="P-loop_NTPase"/>
</dbReference>
<dbReference type="InterPro" id="IPR041118">
    <property type="entry name" value="Rx_N"/>
</dbReference>
<dbReference type="ExpressionAtlas" id="A0A2K2D2K5">
    <property type="expression patterns" value="baseline and differential"/>
</dbReference>
<protein>
    <recommendedName>
        <fullName evidence="13">NB-ARC domain-containing protein</fullName>
    </recommendedName>
</protein>
<keyword evidence="4" id="KW-0547">Nucleotide-binding</keyword>
<accession>A0A2K2D2K5</accession>
<dbReference type="InParanoid" id="A0A2K2D2K5"/>
<dbReference type="Gene3D" id="1.20.5.4130">
    <property type="match status" value="1"/>
</dbReference>
<evidence type="ECO:0008006" key="13">
    <source>
        <dbReference type="Google" id="ProtNLM"/>
    </source>
</evidence>
<proteinExistence type="inferred from homology"/>
<dbReference type="EMBL" id="CM000882">
    <property type="protein sequence ID" value="PNT68524.1"/>
    <property type="molecule type" value="Genomic_DNA"/>
</dbReference>
<dbReference type="InterPro" id="IPR032675">
    <property type="entry name" value="LRR_dom_sf"/>
</dbReference>
<dbReference type="PANTHER" id="PTHR36766">
    <property type="entry name" value="PLANT BROAD-SPECTRUM MILDEW RESISTANCE PROTEIN RPW8"/>
    <property type="match status" value="1"/>
</dbReference>
<comment type="similarity">
    <text evidence="1">Belongs to the disease resistance NB-LRR family.</text>
</comment>
<dbReference type="OrthoDB" id="774413at2759"/>
<dbReference type="FunFam" id="1.10.8.430:FF:000003">
    <property type="entry name" value="Probable disease resistance protein At5g66910"/>
    <property type="match status" value="1"/>
</dbReference>
<gene>
    <name evidence="10" type="ORF">BRADI_3g41863v3</name>
</gene>
<feature type="domain" description="NB-ARC" evidence="7">
    <location>
        <begin position="171"/>
        <end position="344"/>
    </location>
</feature>
<keyword evidence="5" id="KW-0611">Plant defense</keyword>
<dbReference type="InterPro" id="IPR036388">
    <property type="entry name" value="WH-like_DNA-bd_sf"/>
</dbReference>
<dbReference type="Gene3D" id="3.40.50.300">
    <property type="entry name" value="P-loop containing nucleotide triphosphate hydrolases"/>
    <property type="match status" value="1"/>
</dbReference>
<dbReference type="Gramene" id="PNT68524">
    <property type="protein sequence ID" value="PNT68524"/>
    <property type="gene ID" value="BRADI_3g41863v3"/>
</dbReference>
<evidence type="ECO:0000256" key="5">
    <source>
        <dbReference type="ARBA" id="ARBA00022821"/>
    </source>
</evidence>
<sequence length="1073" mass="120882">MAESLLLPMVRAVAGKAADVLVQTITRMCGLDDDRRKLERQLLAVQCKLADAEVKSETNQYVKRWMKDFRTVAYEADDVLDDFQYEALRREAQIGESKTLKVLSHFTLHSPLLFRLTMSRKLNNVLEKINKLVVEINTFGLVENRVEAPQVLHRQTHAALDQSAEIFGRDDDKEVVVNSLLGQQDQHQVQVLPIFGMGGLGKTALAKMVYNDSRVQQHFKLKVWHCVSENFEATALVKSVIELATSDRCNLPDTIELLRCRLEEAIGKQRFLLVLDDVWNEEERKWEEELEPLLCSVGGPGSVIVVTCRSQQVASIMGTIKPHELACLSEDDSWELFSRKAFSKGVQELAEFVTIGKCIVKKCKGLPLALKTMGGLMSSKQQVQEWKAIKESNIGDNDRGKDEIISILKLSYRHLSSEMKQCFAFCGIFPKDAEMEKEEQDFIHSAYDTISCKMHDLMHDLAKDVSDESAIIEKLIEPKAYVEHVRHMQIGPGVKQISGVLKGTRYLRTFLIPLSLHGHLEELNLMSLRALRCDSHSITNSQVVNAKHLRYLDFSSSDIVRLPESICILYYLQSLTLTDCSKLRYLPDGMGAMRKLIHLNLLGCNSLERMPPNIGQLNNLHTLTKFIVGTEAGHGIEELKDLCHLGNRLELCNLKNIKSGSNAKEANLHLKQNVGELFMHWGPEEPRMPGDEVSNEELVLESLSPHSKLKTLEVHGYNGLEISQWMRDPGMFRCLRKLTVSHCPWCKDLPIVWLSVSLEYLRVANMDSLTTLCKSIDGQARGYDTCLQYFPKLKEMSLSCLSSLERWTENSAGHPNSLIMFPVLERISLWSCPKLPSVPVCPVLENLAIWQCCSVPISSFLHLTVLSMLEWDGTGIIPQSMPLDSWSSVVRLTVRSLANRSFGTLQNLSLNDPTSFVPTSGLSKSLLGFPEWFSSVEDLEFLQCEEFVHWPVEELRSFARLRTLSILFCDDLEGNCSSSEETLLLPQLERLLISTCDSLLEIPKLPVSLETLAIHECNRLVALPSNLGDLAKLTYLNVARCAGLKELPDGMDGLTSLERLAIEACPGIEEFPH</sequence>
<evidence type="ECO:0000313" key="11">
    <source>
        <dbReference type="EnsemblPlants" id="PNT68524"/>
    </source>
</evidence>
<dbReference type="InterPro" id="IPR056789">
    <property type="entry name" value="LRR_R13L1-DRL21"/>
</dbReference>
<evidence type="ECO:0000313" key="12">
    <source>
        <dbReference type="Proteomes" id="UP000008810"/>
    </source>
</evidence>
<evidence type="ECO:0000259" key="9">
    <source>
        <dbReference type="Pfam" id="PF25019"/>
    </source>
</evidence>
<reference evidence="10 11" key="1">
    <citation type="journal article" date="2010" name="Nature">
        <title>Genome sequencing and analysis of the model grass Brachypodium distachyon.</title>
        <authorList>
            <consortium name="International Brachypodium Initiative"/>
        </authorList>
    </citation>
    <scope>NUCLEOTIDE SEQUENCE [LARGE SCALE GENOMIC DNA]</scope>
    <source>
        <strain evidence="10 11">Bd21</strain>
    </source>
</reference>
<evidence type="ECO:0000256" key="4">
    <source>
        <dbReference type="ARBA" id="ARBA00022741"/>
    </source>
</evidence>
<evidence type="ECO:0000256" key="6">
    <source>
        <dbReference type="ARBA" id="ARBA00022840"/>
    </source>
</evidence>
<dbReference type="PRINTS" id="PR00364">
    <property type="entry name" value="DISEASERSIST"/>
</dbReference>
<feature type="domain" description="Disease resistance N-terminal" evidence="8">
    <location>
        <begin position="10"/>
        <end position="95"/>
    </location>
</feature>
<evidence type="ECO:0000256" key="1">
    <source>
        <dbReference type="ARBA" id="ARBA00008894"/>
    </source>
</evidence>
<dbReference type="GO" id="GO:0043531">
    <property type="term" value="F:ADP binding"/>
    <property type="evidence" value="ECO:0007669"/>
    <property type="project" value="InterPro"/>
</dbReference>
<dbReference type="SUPFAM" id="SSF52058">
    <property type="entry name" value="L domain-like"/>
    <property type="match status" value="2"/>
</dbReference>
<dbReference type="InterPro" id="IPR002182">
    <property type="entry name" value="NB-ARC"/>
</dbReference>
<evidence type="ECO:0000256" key="2">
    <source>
        <dbReference type="ARBA" id="ARBA00022614"/>
    </source>
</evidence>
<evidence type="ECO:0000259" key="8">
    <source>
        <dbReference type="Pfam" id="PF18052"/>
    </source>
</evidence>
<keyword evidence="2" id="KW-0433">Leucine-rich repeat</keyword>
<reference evidence="10" key="2">
    <citation type="submission" date="2017-06" db="EMBL/GenBank/DDBJ databases">
        <title>WGS assembly of Brachypodium distachyon.</title>
        <authorList>
            <consortium name="The International Brachypodium Initiative"/>
            <person name="Lucas S."/>
            <person name="Harmon-Smith M."/>
            <person name="Lail K."/>
            <person name="Tice H."/>
            <person name="Grimwood J."/>
            <person name="Bruce D."/>
            <person name="Barry K."/>
            <person name="Shu S."/>
            <person name="Lindquist E."/>
            <person name="Wang M."/>
            <person name="Pitluck S."/>
            <person name="Vogel J.P."/>
            <person name="Garvin D.F."/>
            <person name="Mockler T.C."/>
            <person name="Schmutz J."/>
            <person name="Rokhsar D."/>
            <person name="Bevan M.W."/>
        </authorList>
    </citation>
    <scope>NUCLEOTIDE SEQUENCE</scope>
    <source>
        <strain evidence="10">Bd21</strain>
    </source>
</reference>
<keyword evidence="6" id="KW-0067">ATP-binding</keyword>
<dbReference type="PANTHER" id="PTHR36766:SF64">
    <property type="entry name" value="OS12G0206100 PROTEIN"/>
    <property type="match status" value="1"/>
</dbReference>
<dbReference type="EnsemblPlants" id="PNT68524">
    <property type="protein sequence ID" value="PNT68524"/>
    <property type="gene ID" value="BRADI_3g41863v3"/>
</dbReference>
<reference evidence="11" key="3">
    <citation type="submission" date="2018-08" db="UniProtKB">
        <authorList>
            <consortium name="EnsemblPlants"/>
        </authorList>
    </citation>
    <scope>IDENTIFICATION</scope>
    <source>
        <strain evidence="11">cv. Bd21</strain>
    </source>
</reference>
<dbReference type="Pfam" id="PF18052">
    <property type="entry name" value="Rx_N"/>
    <property type="match status" value="1"/>
</dbReference>
<evidence type="ECO:0000256" key="3">
    <source>
        <dbReference type="ARBA" id="ARBA00022737"/>
    </source>
</evidence>
<dbReference type="Pfam" id="PF00931">
    <property type="entry name" value="NB-ARC"/>
    <property type="match status" value="1"/>
</dbReference>
<dbReference type="AlphaFoldDB" id="A0A2K2D2K5"/>
<feature type="non-terminal residue" evidence="10">
    <location>
        <position position="1073"/>
    </location>
</feature>
<name>A0A2K2D2K5_BRADI</name>
<dbReference type="GO" id="GO:0005524">
    <property type="term" value="F:ATP binding"/>
    <property type="evidence" value="ECO:0007669"/>
    <property type="project" value="UniProtKB-KW"/>
</dbReference>
<dbReference type="Proteomes" id="UP000008810">
    <property type="component" value="Chromosome 3"/>
</dbReference>
<feature type="domain" description="R13L1/DRL21-like LRR repeat region" evidence="9">
    <location>
        <begin position="636"/>
        <end position="766"/>
    </location>
</feature>
<dbReference type="Pfam" id="PF25019">
    <property type="entry name" value="LRR_R13L1-DRL21"/>
    <property type="match status" value="1"/>
</dbReference>